<organism evidence="1 2">
    <name type="scientific">Paspalum notatum var. saurae</name>
    <dbReference type="NCBI Taxonomy" id="547442"/>
    <lineage>
        <taxon>Eukaryota</taxon>
        <taxon>Viridiplantae</taxon>
        <taxon>Streptophyta</taxon>
        <taxon>Embryophyta</taxon>
        <taxon>Tracheophyta</taxon>
        <taxon>Spermatophyta</taxon>
        <taxon>Magnoliopsida</taxon>
        <taxon>Liliopsida</taxon>
        <taxon>Poales</taxon>
        <taxon>Poaceae</taxon>
        <taxon>PACMAD clade</taxon>
        <taxon>Panicoideae</taxon>
        <taxon>Andropogonodae</taxon>
        <taxon>Paspaleae</taxon>
        <taxon>Paspalinae</taxon>
        <taxon>Paspalum</taxon>
    </lineage>
</organism>
<protein>
    <submittedName>
        <fullName evidence="1">Uncharacterized protein</fullName>
    </submittedName>
</protein>
<proteinExistence type="predicted"/>
<dbReference type="PANTHER" id="PTHR10775:SF166">
    <property type="entry name" value="OS04G0146034 PROTEIN"/>
    <property type="match status" value="1"/>
</dbReference>
<dbReference type="AlphaFoldDB" id="A0AAQ3SL11"/>
<dbReference type="EMBL" id="CP144745">
    <property type="protein sequence ID" value="WVZ52938.1"/>
    <property type="molecule type" value="Genomic_DNA"/>
</dbReference>
<sequence length="281" mass="32127">MLRDAVGVGEYTDLQLKKLKRLVESMKTPLYPGCKEKWSKLLGSLKLLQLKATHHWTDHSFRALCELLCDILRKGDEVPKTTYEAKQNICPLGLEVEKVHACKNDCILFRGDDYADLTECLVCGTPRYKQRKDGSGMVFPCTCSPDTVACNQHRCTPGAVAQGDRKTDNCLWHLIDSAQWRIIDFKYGSFAQEPRNLRFALSTDGMNPFGQMSTSYSVWHVILSIYNLPPWVCTKRKYMMMSMLILGPRQPGNDIDVYLRPLVDDLKKLWSEGIEVYDGYK</sequence>
<reference evidence="1 2" key="1">
    <citation type="submission" date="2024-02" db="EMBL/GenBank/DDBJ databases">
        <title>High-quality chromosome-scale genome assembly of Pensacola bahiagrass (Paspalum notatum Flugge var. saurae).</title>
        <authorList>
            <person name="Vega J.M."/>
            <person name="Podio M."/>
            <person name="Orjuela J."/>
            <person name="Siena L.A."/>
            <person name="Pessino S.C."/>
            <person name="Combes M.C."/>
            <person name="Mariac C."/>
            <person name="Albertini E."/>
            <person name="Pupilli F."/>
            <person name="Ortiz J.P.A."/>
            <person name="Leblanc O."/>
        </authorList>
    </citation>
    <scope>NUCLEOTIDE SEQUENCE [LARGE SCALE GENOMIC DNA]</scope>
    <source>
        <strain evidence="1">R1</strain>
        <tissue evidence="1">Leaf</tissue>
    </source>
</reference>
<dbReference type="Proteomes" id="UP001341281">
    <property type="component" value="Chromosome 01"/>
</dbReference>
<evidence type="ECO:0000313" key="1">
    <source>
        <dbReference type="EMBL" id="WVZ52938.1"/>
    </source>
</evidence>
<accession>A0AAQ3SL11</accession>
<dbReference type="PANTHER" id="PTHR10775">
    <property type="entry name" value="OS08G0208400 PROTEIN"/>
    <property type="match status" value="1"/>
</dbReference>
<keyword evidence="2" id="KW-1185">Reference proteome</keyword>
<gene>
    <name evidence="1" type="ORF">U9M48_003937</name>
</gene>
<dbReference type="InterPro" id="IPR004242">
    <property type="entry name" value="Transposase_21"/>
</dbReference>
<evidence type="ECO:0000313" key="2">
    <source>
        <dbReference type="Proteomes" id="UP001341281"/>
    </source>
</evidence>
<dbReference type="Pfam" id="PF02992">
    <property type="entry name" value="Transposase_21"/>
    <property type="match status" value="1"/>
</dbReference>
<name>A0AAQ3SL11_PASNO</name>